<dbReference type="Gramene" id="TraesWEE_scaffold_028461_01G000100.1">
    <property type="protein sequence ID" value="TraesWEE_scaffold_028461_01G000100.1"/>
    <property type="gene ID" value="TraesWEE_scaffold_028461_01G000100"/>
</dbReference>
<reference evidence="2" key="1">
    <citation type="submission" date="2018-08" db="EMBL/GenBank/DDBJ databases">
        <authorList>
            <person name="Rossello M."/>
        </authorList>
    </citation>
    <scope>NUCLEOTIDE SEQUENCE [LARGE SCALE GENOMIC DNA]</scope>
    <source>
        <strain evidence="2">cv. Chinese Spring</strain>
    </source>
</reference>
<dbReference type="Gramene" id="TraesCS1A02G209200.1">
    <property type="protein sequence ID" value="TraesCS1A02G209200.1"/>
    <property type="gene ID" value="TraesCS1A02G209200"/>
</dbReference>
<reference evidence="2" key="2">
    <citation type="submission" date="2018-10" db="UniProtKB">
        <authorList>
            <consortium name="EnsemblPlants"/>
        </authorList>
    </citation>
    <scope>IDENTIFICATION</scope>
</reference>
<evidence type="ECO:0000313" key="3">
    <source>
        <dbReference type="Proteomes" id="UP000019116"/>
    </source>
</evidence>
<keyword evidence="3" id="KW-1185">Reference proteome</keyword>
<dbReference type="Proteomes" id="UP000019116">
    <property type="component" value="Chromosome 1A"/>
</dbReference>
<dbReference type="Gramene" id="TraesLAC1A03G00102380.1">
    <property type="protein sequence ID" value="TraesLAC1A03G00102380.1"/>
    <property type="gene ID" value="TraesLAC1A03G00102380"/>
</dbReference>
<dbReference type="EnsemblPlants" id="TraesCS1A02G209200.1">
    <property type="protein sequence ID" value="TraesCS1A02G209200.1"/>
    <property type="gene ID" value="TraesCS1A02G209200"/>
</dbReference>
<dbReference type="Gramene" id="TraesJAG1A03G00099820.1">
    <property type="protein sequence ID" value="TraesJAG1A03G00099820.1"/>
    <property type="gene ID" value="TraesJAG1A03G00099820"/>
</dbReference>
<name>A0A3B5Y070_WHEAT</name>
<organism evidence="2">
    <name type="scientific">Triticum aestivum</name>
    <name type="common">Wheat</name>
    <dbReference type="NCBI Taxonomy" id="4565"/>
    <lineage>
        <taxon>Eukaryota</taxon>
        <taxon>Viridiplantae</taxon>
        <taxon>Streptophyta</taxon>
        <taxon>Embryophyta</taxon>
        <taxon>Tracheophyta</taxon>
        <taxon>Spermatophyta</taxon>
        <taxon>Magnoliopsida</taxon>
        <taxon>Liliopsida</taxon>
        <taxon>Poales</taxon>
        <taxon>Poaceae</taxon>
        <taxon>BOP clade</taxon>
        <taxon>Pooideae</taxon>
        <taxon>Triticodae</taxon>
        <taxon>Triticeae</taxon>
        <taxon>Triticinae</taxon>
        <taxon>Triticum</taxon>
    </lineage>
</organism>
<dbReference type="OMA" id="GPNEEHE"/>
<sequence>MIEDGSNMPKDFCIPDQPNIPASSEHHLNKERLVEILFGIDYNFSHVGTLRPINLKAKTFSFKDSKVVAPSRTCRCTIFTKSNLLELAVAQLDLSGSSSSKTAEMRPNPDAARDLRLHQLHFTKAIGPNEEHEGGWTDCKKEKLSSTDNPRHPHGLLPLVLIQIMKVEKSRCLEPA</sequence>
<dbReference type="Gramene" id="TraesCLE_scaffold_004270_01G000100.1">
    <property type="protein sequence ID" value="TraesCLE_scaffold_004270_01G000100.1"/>
    <property type="gene ID" value="TraesCLE_scaffold_004270_01G000100"/>
</dbReference>
<dbReference type="Gramene" id="TraesMAC1A03G00101290.1">
    <property type="protein sequence ID" value="TraesMAC1A03G00101290.1"/>
    <property type="gene ID" value="TraesMAC1A03G00101290"/>
</dbReference>
<evidence type="ECO:0000256" key="1">
    <source>
        <dbReference type="SAM" id="MobiDB-lite"/>
    </source>
</evidence>
<evidence type="ECO:0000313" key="2">
    <source>
        <dbReference type="EnsemblPlants" id="TraesCS1A02G209200.1"/>
    </source>
</evidence>
<dbReference type="Gramene" id="TraesSYM1A03G00102840.1">
    <property type="protein sequence ID" value="TraesSYM1A03G00102840.1"/>
    <property type="gene ID" value="TraesSYM1A03G00102840"/>
</dbReference>
<protein>
    <submittedName>
        <fullName evidence="2">Uncharacterized protein</fullName>
    </submittedName>
</protein>
<feature type="region of interest" description="Disordered" evidence="1">
    <location>
        <begin position="131"/>
        <end position="150"/>
    </location>
</feature>
<dbReference type="Gramene" id="TraesCS1A03G0552500.1">
    <property type="protein sequence ID" value="TraesCS1A03G0552500.1.CDS"/>
    <property type="gene ID" value="TraesCS1A03G0552500"/>
</dbReference>
<accession>A0A3B5Y070</accession>
<proteinExistence type="predicted"/>
<dbReference type="Gramene" id="TraesSTA1A03G00100170.1">
    <property type="protein sequence ID" value="TraesSTA1A03G00100170.1"/>
    <property type="gene ID" value="TraesSTA1A03G00100170"/>
</dbReference>
<dbReference type="AlphaFoldDB" id="A0A3B5Y070"/>
<dbReference type="Gramene" id="TraesROB_scaffold_025465_01G000100.1">
    <property type="protein sequence ID" value="TraesROB_scaffold_025465_01G000100.1"/>
    <property type="gene ID" value="TraesROB_scaffold_025465_01G000100"/>
</dbReference>